<evidence type="ECO:0000313" key="3">
    <source>
        <dbReference type="EMBL" id="ABM05049.1"/>
    </source>
</evidence>
<dbReference type="PANTHER" id="PTHR35813:SF1">
    <property type="entry name" value="INNER MEMBRANE PROTEIN YBAN"/>
    <property type="match status" value="1"/>
</dbReference>
<proteinExistence type="predicted"/>
<dbReference type="AlphaFoldDB" id="A1SZY4"/>
<organism evidence="3 4">
    <name type="scientific">Psychromonas ingrahamii (strain DSM 17664 / CCUG 51855 / 37)</name>
    <dbReference type="NCBI Taxonomy" id="357804"/>
    <lineage>
        <taxon>Bacteria</taxon>
        <taxon>Pseudomonadati</taxon>
        <taxon>Pseudomonadota</taxon>
        <taxon>Gammaproteobacteria</taxon>
        <taxon>Alteromonadales</taxon>
        <taxon>Psychromonadaceae</taxon>
        <taxon>Psychromonas</taxon>
    </lineage>
</organism>
<dbReference type="KEGG" id="pin:Ping_3363"/>
<evidence type="ECO:0000313" key="4">
    <source>
        <dbReference type="Proteomes" id="UP000000639"/>
    </source>
</evidence>
<comment type="subcellular location">
    <subcellularLocation>
        <location evidence="1">Cell inner membrane</location>
        <topology evidence="1">Multi-pass membrane protein</topology>
    </subcellularLocation>
</comment>
<dbReference type="eggNOG" id="COG2832">
    <property type="taxonomic scope" value="Bacteria"/>
</dbReference>
<dbReference type="InterPro" id="IPR007401">
    <property type="entry name" value="DUF454"/>
</dbReference>
<sequence>MHKQLYRYLVIFIGGLSILLGLLGIILPLLPTTPFFILALSCFARSSPYFHQKLLKTPYLGATLQDWEKHKKIDKKRKLQIYLVVLSSFLLSILILRESFLLQLLLLLILSFLLFFIHRIDEK</sequence>
<dbReference type="HOGENOM" id="CLU_113299_1_0_6"/>
<name>A1SZY4_PSYIN</name>
<keyword evidence="2" id="KW-0812">Transmembrane</keyword>
<feature type="transmembrane region" description="Helical" evidence="2">
    <location>
        <begin position="33"/>
        <end position="50"/>
    </location>
</feature>
<dbReference type="RefSeq" id="WP_011771601.1">
    <property type="nucleotide sequence ID" value="NC_008709.1"/>
</dbReference>
<accession>A1SZY4</accession>
<keyword evidence="1" id="KW-0997">Cell inner membrane</keyword>
<keyword evidence="2" id="KW-1133">Transmembrane helix</keyword>
<protein>
    <recommendedName>
        <fullName evidence="1">Inner membrane protein</fullName>
    </recommendedName>
</protein>
<dbReference type="STRING" id="357804.Ping_3363"/>
<dbReference type="EMBL" id="CP000510">
    <property type="protein sequence ID" value="ABM05049.1"/>
    <property type="molecule type" value="Genomic_DNA"/>
</dbReference>
<feature type="transmembrane region" description="Helical" evidence="2">
    <location>
        <begin position="7"/>
        <end position="27"/>
    </location>
</feature>
<feature type="transmembrane region" description="Helical" evidence="2">
    <location>
        <begin position="79"/>
        <end position="96"/>
    </location>
</feature>
<keyword evidence="4" id="KW-1185">Reference proteome</keyword>
<dbReference type="GO" id="GO:0005886">
    <property type="term" value="C:plasma membrane"/>
    <property type="evidence" value="ECO:0007669"/>
    <property type="project" value="UniProtKB-SubCell"/>
</dbReference>
<dbReference type="OrthoDB" id="9816293at2"/>
<dbReference type="Proteomes" id="UP000000639">
    <property type="component" value="Chromosome"/>
</dbReference>
<keyword evidence="1" id="KW-1003">Cell membrane</keyword>
<gene>
    <name evidence="3" type="ordered locus">Ping_3363</name>
</gene>
<dbReference type="PANTHER" id="PTHR35813">
    <property type="entry name" value="INNER MEMBRANE PROTEIN YBAN"/>
    <property type="match status" value="1"/>
</dbReference>
<feature type="transmembrane region" description="Helical" evidence="2">
    <location>
        <begin position="102"/>
        <end position="120"/>
    </location>
</feature>
<dbReference type="Pfam" id="PF04304">
    <property type="entry name" value="DUF454"/>
    <property type="match status" value="1"/>
</dbReference>
<keyword evidence="1 2" id="KW-0472">Membrane</keyword>
<evidence type="ECO:0000256" key="2">
    <source>
        <dbReference type="SAM" id="Phobius"/>
    </source>
</evidence>
<reference evidence="3 4" key="1">
    <citation type="submission" date="2007-01" db="EMBL/GenBank/DDBJ databases">
        <title>Complete sequence of Psychromonas ingrahamii 37.</title>
        <authorList>
            <consortium name="US DOE Joint Genome Institute"/>
            <person name="Copeland A."/>
            <person name="Lucas S."/>
            <person name="Lapidus A."/>
            <person name="Barry K."/>
            <person name="Detter J.C."/>
            <person name="Glavina del Rio T."/>
            <person name="Hammon N."/>
            <person name="Israni S."/>
            <person name="Dalin E."/>
            <person name="Tice H."/>
            <person name="Pitluck S."/>
            <person name="Thompson L.S."/>
            <person name="Brettin T."/>
            <person name="Bruce D."/>
            <person name="Han C."/>
            <person name="Tapia R."/>
            <person name="Schmutz J."/>
            <person name="Larimer F."/>
            <person name="Land M."/>
            <person name="Hauser L."/>
            <person name="Kyrpides N."/>
            <person name="Ivanova N."/>
            <person name="Staley J."/>
            <person name="Richardson P."/>
        </authorList>
    </citation>
    <scope>NUCLEOTIDE SEQUENCE [LARGE SCALE GENOMIC DNA]</scope>
    <source>
        <strain evidence="3 4">37</strain>
    </source>
</reference>
<dbReference type="PIRSF" id="PIRSF016789">
    <property type="entry name" value="DUF454"/>
    <property type="match status" value="1"/>
</dbReference>
<evidence type="ECO:0000256" key="1">
    <source>
        <dbReference type="PIRNR" id="PIRNR016789"/>
    </source>
</evidence>